<sequence>MVKRWSIMYPNYNQYQDWARYQAAYLYGRNMYPNGYQQNMPVQYPMNGYQGYQVQNPYSYYYPGYTENVQGTGTEAKGFNGFNGSGIQKSVMNYFQDDQGQFDFDKMMSTTGSMMKTFQQVSPLVKGIGTFVKGIK</sequence>
<organism evidence="1 2">
    <name type="scientific">Halobacillus salinus</name>
    <dbReference type="NCBI Taxonomy" id="192814"/>
    <lineage>
        <taxon>Bacteria</taxon>
        <taxon>Bacillati</taxon>
        <taxon>Bacillota</taxon>
        <taxon>Bacilli</taxon>
        <taxon>Bacillales</taxon>
        <taxon>Bacillaceae</taxon>
        <taxon>Halobacillus</taxon>
    </lineage>
</organism>
<accession>A0A4Z0GX44</accession>
<dbReference type="AlphaFoldDB" id="A0A4Z0GX44"/>
<protein>
    <recommendedName>
        <fullName evidence="3">Spore coat protein</fullName>
    </recommendedName>
</protein>
<dbReference type="InterPro" id="IPR025555">
    <property type="entry name" value="YppG"/>
</dbReference>
<evidence type="ECO:0000313" key="1">
    <source>
        <dbReference type="EMBL" id="TGB01842.1"/>
    </source>
</evidence>
<keyword evidence="2" id="KW-1185">Reference proteome</keyword>
<dbReference type="Pfam" id="PF14179">
    <property type="entry name" value="YppG"/>
    <property type="match status" value="1"/>
</dbReference>
<reference evidence="1 2" key="1">
    <citation type="journal article" date="2003" name="Int. J. Syst. Evol. Microbiol.">
        <title>Halobacillus salinus sp. nov., isolated from a salt lake on the coast of the East Sea in Korea.</title>
        <authorList>
            <person name="Yoon J.H."/>
            <person name="Kang K.H."/>
            <person name="Park Y.H."/>
        </authorList>
    </citation>
    <scope>NUCLEOTIDE SEQUENCE [LARGE SCALE GENOMIC DNA]</scope>
    <source>
        <strain evidence="1 2">HSL-3</strain>
    </source>
</reference>
<evidence type="ECO:0008006" key="3">
    <source>
        <dbReference type="Google" id="ProtNLM"/>
    </source>
</evidence>
<comment type="caution">
    <text evidence="1">The sequence shown here is derived from an EMBL/GenBank/DDBJ whole genome shotgun (WGS) entry which is preliminary data.</text>
</comment>
<evidence type="ECO:0000313" key="2">
    <source>
        <dbReference type="Proteomes" id="UP000297982"/>
    </source>
</evidence>
<gene>
    <name evidence="1" type="ORF">E4663_14495</name>
</gene>
<proteinExistence type="predicted"/>
<dbReference type="EMBL" id="SRJC01000004">
    <property type="protein sequence ID" value="TGB01842.1"/>
    <property type="molecule type" value="Genomic_DNA"/>
</dbReference>
<name>A0A4Z0GX44_9BACI</name>
<dbReference type="Proteomes" id="UP000297982">
    <property type="component" value="Unassembled WGS sequence"/>
</dbReference>
<dbReference type="STRING" id="192814.GCA_900166575_03665"/>